<reference evidence="2 3" key="1">
    <citation type="journal article" date="2015" name="Proc. Natl. Acad. Sci. U.S.A.">
        <title>The resurrection genome of Boea hygrometrica: A blueprint for survival of dehydration.</title>
        <authorList>
            <person name="Xiao L."/>
            <person name="Yang G."/>
            <person name="Zhang L."/>
            <person name="Yang X."/>
            <person name="Zhao S."/>
            <person name="Ji Z."/>
            <person name="Zhou Q."/>
            <person name="Hu M."/>
            <person name="Wang Y."/>
            <person name="Chen M."/>
            <person name="Xu Y."/>
            <person name="Jin H."/>
            <person name="Xiao X."/>
            <person name="Hu G."/>
            <person name="Bao F."/>
            <person name="Hu Y."/>
            <person name="Wan P."/>
            <person name="Li L."/>
            <person name="Deng X."/>
            <person name="Kuang T."/>
            <person name="Xiang C."/>
            <person name="Zhu J.K."/>
            <person name="Oliver M.J."/>
            <person name="He Y."/>
        </authorList>
    </citation>
    <scope>NUCLEOTIDE SEQUENCE [LARGE SCALE GENOMIC DNA]</scope>
    <source>
        <strain evidence="3">cv. XS01</strain>
    </source>
</reference>
<feature type="region of interest" description="Disordered" evidence="1">
    <location>
        <begin position="1341"/>
        <end position="1387"/>
    </location>
</feature>
<dbReference type="GO" id="GO:0000712">
    <property type="term" value="P:resolution of meiotic recombination intermediates"/>
    <property type="evidence" value="ECO:0007669"/>
    <property type="project" value="TreeGrafter"/>
</dbReference>
<keyword evidence="3" id="KW-1185">Reference proteome</keyword>
<organism evidence="2 3">
    <name type="scientific">Dorcoceras hygrometricum</name>
    <dbReference type="NCBI Taxonomy" id="472368"/>
    <lineage>
        <taxon>Eukaryota</taxon>
        <taxon>Viridiplantae</taxon>
        <taxon>Streptophyta</taxon>
        <taxon>Embryophyta</taxon>
        <taxon>Tracheophyta</taxon>
        <taxon>Spermatophyta</taxon>
        <taxon>Magnoliopsida</taxon>
        <taxon>eudicotyledons</taxon>
        <taxon>Gunneridae</taxon>
        <taxon>Pentapetalae</taxon>
        <taxon>asterids</taxon>
        <taxon>lamiids</taxon>
        <taxon>Lamiales</taxon>
        <taxon>Gesneriaceae</taxon>
        <taxon>Didymocarpoideae</taxon>
        <taxon>Trichosporeae</taxon>
        <taxon>Loxocarpinae</taxon>
        <taxon>Dorcoceras</taxon>
    </lineage>
</organism>
<evidence type="ECO:0000313" key="2">
    <source>
        <dbReference type="EMBL" id="KZV46919.1"/>
    </source>
</evidence>
<sequence>MLLKLAPSLTNDDEIYPLIAKASDAMRTRFLATEHSAAAVQPLEVVRLPPPHIPPPDIPPFSADLVRSFNDFAVFIVSEEIDKLPIDDALSIFLSDVLPHFVDGAGCEEWGIIRKSRTLGIFIPLKLIKSSLGKTSGNPTIRREQKYAGWREGLNCIKMEVELPILCKKTLILGIRILISLFVNLQVKHEKTSNVKGWIGTNFVDFEVPEMDSSLLASGESAILSQMESLCTFLEISDAECTMDFLGHSELRIPDHLKIQHYVYSVDEMKIEYPMEHNTDLLEHADSIQGQNTSHRVKFPLFEVDVGSLCTVDKIYMEDTHLIFENVEIQQLTELDGVTGDKKEFLGSTEFDLMKYAPSHCVSYQFLKEMKDEFLSILEHPNFQEYSTVHQGKPDDSVCSMNPILFNEFQFFDLVIYNFYEISSDTAKEIEAETYESMFGEAMNFRSFNDMIVCHELTLMDDSFKSLPVPMLSDCNITYPLPSFIEEILVTHLDWQSSSTSDDLYLDWHFLGEYDCDFVEHSSCWKMLWEIDTYGIGSSLDSSDNGNMLFNYILSEYQSNEQRTENHNDMLKLPFNDVPVLPNSPSPGKIDSNRLMDPGDQTMKNGVEKVHLLGASMSNDLEFFLNPLHFNMQRVSMPDDKSPNTNTMRQVLSTNDNSLAAKAATLAQEQWNVKLHHKGDLESTSIEEDRRKTELEERLNTVALMPIAENQPVKAAYEDKSCAVLMVPSMQPGLELKLNDSCKPFYPDTVIIVNTRNFNDEMVISRRSTYQKILEMEKEGAQVVERDLNLPIDIIASAKVCLTWYDCKNIGKKASASNEAFSCLPLCVESIAASTLTSLSFAFGCCILIFEGEGSFLGGIMESSDELYAAAASLGIDVQIFCSYSSEMTEEIILSCINKLSQLNRGLFPKMSESESLAESFLTTFPSINPLSAHAILSSDTVLGKFMGLSNESKLRILQKYQVPEESVSLFSATSRFGEREDSKSGLTDCSSVSSVLDSENVQFKSASERKKPKFCPNLYSAEEPSNCSFHLESQKLLSDELNHPKISVSCNSWMSGTADVFDEPGNFNISFDDKLKVYGGKFDVDTLNMSTNMPKPYNFPVLKGLRPFDVECGPGLRSATTELNGFSFQSTKVHGNSQENFKGEVVDVEGTSEFRDDLLFANLDGFSPFLLDVEKDYAARNSRRSKLSSSDVVTNPFHTESAFDVWIPRKDGQVIGEETKPHFDIINSDNTSIECQKGLLKVNIVEETPKTFCTWPSQENGTNSYVATPLSNALRSTQLQQGSPWTVEFLNRIREKSRLRKQSLSYNSSSPCFGSSGNISNNAKRKSPSIFESYRYEVGSTSKKIGEQKRQKRSSQPPNSMKNEKTSTARPPSWTPLDKRARRVGN</sequence>
<dbReference type="EMBL" id="KQ995351">
    <property type="protein sequence ID" value="KZV46919.1"/>
    <property type="molecule type" value="Genomic_DNA"/>
</dbReference>
<name>A0A2Z7CQC0_9LAMI</name>
<evidence type="ECO:0008006" key="4">
    <source>
        <dbReference type="Google" id="ProtNLM"/>
    </source>
</evidence>
<accession>A0A2Z7CQC0</accession>
<dbReference type="OrthoDB" id="2018152at2759"/>
<evidence type="ECO:0000313" key="3">
    <source>
        <dbReference type="Proteomes" id="UP000250235"/>
    </source>
</evidence>
<dbReference type="PANTHER" id="PTHR35764">
    <property type="entry name" value="PROTEIN SHORTAGE IN CHIASMATA 1"/>
    <property type="match status" value="1"/>
</dbReference>
<feature type="region of interest" description="Disordered" evidence="1">
    <location>
        <begin position="1306"/>
        <end position="1326"/>
    </location>
</feature>
<gene>
    <name evidence="2" type="ORF">F511_06161</name>
</gene>
<protein>
    <recommendedName>
        <fullName evidence="4">Protein SHORTAGE IN CHIASMATA 1</fullName>
    </recommendedName>
</protein>
<proteinExistence type="predicted"/>
<evidence type="ECO:0000256" key="1">
    <source>
        <dbReference type="SAM" id="MobiDB-lite"/>
    </source>
</evidence>
<dbReference type="InterPro" id="IPR038824">
    <property type="entry name" value="SHOC1-like"/>
</dbReference>
<dbReference type="PANTHER" id="PTHR35764:SF1">
    <property type="entry name" value="PROTEIN SHORTAGE IN CHIASMATA 1"/>
    <property type="match status" value="1"/>
</dbReference>
<feature type="compositionally biased region" description="Polar residues" evidence="1">
    <location>
        <begin position="1306"/>
        <end position="1323"/>
    </location>
</feature>
<dbReference type="Proteomes" id="UP000250235">
    <property type="component" value="Unassembled WGS sequence"/>
</dbReference>